<dbReference type="CDD" id="cd06445">
    <property type="entry name" value="ATase"/>
    <property type="match status" value="1"/>
</dbReference>
<dbReference type="Pfam" id="PF01035">
    <property type="entry name" value="DNA_binding_1"/>
    <property type="match status" value="1"/>
</dbReference>
<evidence type="ECO:0000256" key="1">
    <source>
        <dbReference type="ARBA" id="ARBA00022763"/>
    </source>
</evidence>
<dbReference type="InterPro" id="IPR036217">
    <property type="entry name" value="MethylDNA_cys_MeTrfase_DNAb"/>
</dbReference>
<evidence type="ECO:0000259" key="3">
    <source>
        <dbReference type="Pfam" id="PF01035"/>
    </source>
</evidence>
<dbReference type="OrthoDB" id="9132167at2"/>
<dbReference type="SUPFAM" id="SSF46767">
    <property type="entry name" value="Methylated DNA-protein cysteine methyltransferase, C-terminal domain"/>
    <property type="match status" value="1"/>
</dbReference>
<protein>
    <submittedName>
        <fullName evidence="4">MGMT family protein</fullName>
    </submittedName>
</protein>
<dbReference type="PANTHER" id="PTHR42942:SF1">
    <property type="entry name" value="ALKYLTRANSFERASE-LIKE PROTEIN 1"/>
    <property type="match status" value="1"/>
</dbReference>
<dbReference type="AlphaFoldDB" id="A0A5D0XPM0"/>
<organism evidence="4 5">
    <name type="scientific">Arthrobacter echini</name>
    <dbReference type="NCBI Taxonomy" id="1529066"/>
    <lineage>
        <taxon>Bacteria</taxon>
        <taxon>Bacillati</taxon>
        <taxon>Actinomycetota</taxon>
        <taxon>Actinomycetes</taxon>
        <taxon>Micrococcales</taxon>
        <taxon>Micrococcaceae</taxon>
        <taxon>Arthrobacter</taxon>
    </lineage>
</organism>
<keyword evidence="1" id="KW-0227">DNA damage</keyword>
<feature type="domain" description="Methylated-DNA-[protein]-cysteine S-methyltransferase DNA binding" evidence="3">
    <location>
        <begin position="2"/>
        <end position="67"/>
    </location>
</feature>
<dbReference type="GO" id="GO:0006281">
    <property type="term" value="P:DNA repair"/>
    <property type="evidence" value="ECO:0007669"/>
    <property type="project" value="InterPro"/>
</dbReference>
<dbReference type="InterPro" id="IPR052520">
    <property type="entry name" value="ATL_DNA_repair"/>
</dbReference>
<accession>A0A5D0XPM0</accession>
<comment type="caution">
    <text evidence="4">The sequence shown here is derived from an EMBL/GenBank/DDBJ whole genome shotgun (WGS) entry which is preliminary data.</text>
</comment>
<name>A0A5D0XPM0_9MICC</name>
<sequence length="102" mass="10939">MLSEVGPGSVVTYGDIARRIGISPRRAGREVSGVPDEVPWWRVVRADGLPAACRGGHAAELLRAEGVPMRNGRVELAQVRHTWHGPLSDTPPVIRADGQGLD</sequence>
<dbReference type="InterPro" id="IPR014048">
    <property type="entry name" value="MethylDNA_cys_MeTrfase_DNA-bd"/>
</dbReference>
<evidence type="ECO:0000313" key="5">
    <source>
        <dbReference type="Proteomes" id="UP000323410"/>
    </source>
</evidence>
<dbReference type="EMBL" id="VSLD01000005">
    <property type="protein sequence ID" value="TYC98492.1"/>
    <property type="molecule type" value="Genomic_DNA"/>
</dbReference>
<evidence type="ECO:0000256" key="2">
    <source>
        <dbReference type="SAM" id="MobiDB-lite"/>
    </source>
</evidence>
<dbReference type="PANTHER" id="PTHR42942">
    <property type="entry name" value="6-O-METHYLGUANINE DNA METHYLTRANSFERASE"/>
    <property type="match status" value="1"/>
</dbReference>
<feature type="region of interest" description="Disordered" evidence="2">
    <location>
        <begin position="82"/>
        <end position="102"/>
    </location>
</feature>
<dbReference type="GO" id="GO:0003824">
    <property type="term" value="F:catalytic activity"/>
    <property type="evidence" value="ECO:0007669"/>
    <property type="project" value="InterPro"/>
</dbReference>
<dbReference type="Proteomes" id="UP000323410">
    <property type="component" value="Unassembled WGS sequence"/>
</dbReference>
<dbReference type="Gene3D" id="1.10.10.10">
    <property type="entry name" value="Winged helix-like DNA-binding domain superfamily/Winged helix DNA-binding domain"/>
    <property type="match status" value="1"/>
</dbReference>
<evidence type="ECO:0000313" key="4">
    <source>
        <dbReference type="EMBL" id="TYC98492.1"/>
    </source>
</evidence>
<dbReference type="InterPro" id="IPR036388">
    <property type="entry name" value="WH-like_DNA-bd_sf"/>
</dbReference>
<gene>
    <name evidence="4" type="ORF">FQ377_10830</name>
</gene>
<proteinExistence type="predicted"/>
<reference evidence="4 5" key="1">
    <citation type="submission" date="2019-08" db="EMBL/GenBank/DDBJ databases">
        <title>Genone of Arthrobacter echini P9.</title>
        <authorList>
            <person name="Bowman J.P."/>
        </authorList>
    </citation>
    <scope>NUCLEOTIDE SEQUENCE [LARGE SCALE GENOMIC DNA]</scope>
    <source>
        <strain evidence="4 5">P9</strain>
    </source>
</reference>
<keyword evidence="5" id="KW-1185">Reference proteome</keyword>